<dbReference type="Gene3D" id="3.40.50.720">
    <property type="entry name" value="NAD(P)-binding Rossmann-like Domain"/>
    <property type="match status" value="1"/>
</dbReference>
<name>A0AAD7L2M1_QUISA</name>
<protein>
    <submittedName>
        <fullName evidence="2">NAD(P)-binding rossmann-fold protein</fullName>
    </submittedName>
</protein>
<keyword evidence="3" id="KW-1185">Reference proteome</keyword>
<comment type="caution">
    <text evidence="2">The sequence shown here is derived from an EMBL/GenBank/DDBJ whole genome shotgun (WGS) entry which is preliminary data.</text>
</comment>
<dbReference type="GO" id="GO:0009507">
    <property type="term" value="C:chloroplast"/>
    <property type="evidence" value="ECO:0007669"/>
    <property type="project" value="TreeGrafter"/>
</dbReference>
<dbReference type="PANTHER" id="PTHR14194">
    <property type="entry name" value="NITROGEN METABOLIC REGULATION PROTEIN NMR-RELATED"/>
    <property type="match status" value="1"/>
</dbReference>
<dbReference type="GO" id="GO:0016491">
    <property type="term" value="F:oxidoreductase activity"/>
    <property type="evidence" value="ECO:0007669"/>
    <property type="project" value="InterPro"/>
</dbReference>
<accession>A0AAD7L2M1</accession>
<dbReference type="SUPFAM" id="SSF51735">
    <property type="entry name" value="NAD(P)-binding Rossmann-fold domains"/>
    <property type="match status" value="1"/>
</dbReference>
<reference evidence="2" key="1">
    <citation type="journal article" date="2023" name="Science">
        <title>Elucidation of the pathway for biosynthesis of saponin adjuvants from the soapbark tree.</title>
        <authorList>
            <person name="Reed J."/>
            <person name="Orme A."/>
            <person name="El-Demerdash A."/>
            <person name="Owen C."/>
            <person name="Martin L.B.B."/>
            <person name="Misra R.C."/>
            <person name="Kikuchi S."/>
            <person name="Rejzek M."/>
            <person name="Martin A.C."/>
            <person name="Harkess A."/>
            <person name="Leebens-Mack J."/>
            <person name="Louveau T."/>
            <person name="Stephenson M.J."/>
            <person name="Osbourn A."/>
        </authorList>
    </citation>
    <scope>NUCLEOTIDE SEQUENCE</scope>
    <source>
        <strain evidence="2">S10</strain>
    </source>
</reference>
<dbReference type="InterPro" id="IPR036291">
    <property type="entry name" value="NAD(P)-bd_dom_sf"/>
</dbReference>
<dbReference type="KEGG" id="qsa:O6P43_026507"/>
<organism evidence="2 3">
    <name type="scientific">Quillaja saponaria</name>
    <name type="common">Soap bark tree</name>
    <dbReference type="NCBI Taxonomy" id="32244"/>
    <lineage>
        <taxon>Eukaryota</taxon>
        <taxon>Viridiplantae</taxon>
        <taxon>Streptophyta</taxon>
        <taxon>Embryophyta</taxon>
        <taxon>Tracheophyta</taxon>
        <taxon>Spermatophyta</taxon>
        <taxon>Magnoliopsida</taxon>
        <taxon>eudicotyledons</taxon>
        <taxon>Gunneridae</taxon>
        <taxon>Pentapetalae</taxon>
        <taxon>rosids</taxon>
        <taxon>fabids</taxon>
        <taxon>Fabales</taxon>
        <taxon>Quillajaceae</taxon>
        <taxon>Quillaja</taxon>
    </lineage>
</organism>
<dbReference type="PANTHER" id="PTHR14194:SF86">
    <property type="entry name" value="OS05G0110300 PROTEIN"/>
    <property type="match status" value="1"/>
</dbReference>
<dbReference type="InterPro" id="IPR044163">
    <property type="entry name" value="SARED1-like"/>
</dbReference>
<dbReference type="Proteomes" id="UP001163823">
    <property type="component" value="Chromosome 11"/>
</dbReference>
<evidence type="ECO:0000313" key="2">
    <source>
        <dbReference type="EMBL" id="KAJ7950297.1"/>
    </source>
</evidence>
<dbReference type="Pfam" id="PF13460">
    <property type="entry name" value="NAD_binding_10"/>
    <property type="match status" value="1"/>
</dbReference>
<sequence length="256" mass="28500">MADTTRKTVLITGASGAIGRIVHSYIKDMPDQYICRGFFRTEWSLREHFDQTYTREGGEIFVGDIRDIDSLIPAMQGVDCLLILTSSVTKMKPGFDPIKGGKPEFCFEDGEYPEQIDWIGTKNQIDVAKSAGVKHIVLVGCMGGTDPNHPFNSFCDGNILEQYLVDSGIPYTIIRSGRLKHKFYCGARELLVGKDDELLQTKTRCIPLKDLAKVCVQAVEFEEAKFKAFDLASMPAGTGTITTDFKALFSQITTRF</sequence>
<dbReference type="EMBL" id="JARAOO010000011">
    <property type="protein sequence ID" value="KAJ7950297.1"/>
    <property type="molecule type" value="Genomic_DNA"/>
</dbReference>
<gene>
    <name evidence="2" type="ORF">O6P43_026507</name>
</gene>
<feature type="domain" description="NAD(P)-binding" evidence="1">
    <location>
        <begin position="13"/>
        <end position="220"/>
    </location>
</feature>
<proteinExistence type="predicted"/>
<evidence type="ECO:0000313" key="3">
    <source>
        <dbReference type="Proteomes" id="UP001163823"/>
    </source>
</evidence>
<dbReference type="AlphaFoldDB" id="A0AAD7L2M1"/>
<evidence type="ECO:0000259" key="1">
    <source>
        <dbReference type="Pfam" id="PF13460"/>
    </source>
</evidence>
<dbReference type="InterPro" id="IPR016040">
    <property type="entry name" value="NAD(P)-bd_dom"/>
</dbReference>